<dbReference type="SUPFAM" id="SSF52172">
    <property type="entry name" value="CheY-like"/>
    <property type="match status" value="1"/>
</dbReference>
<evidence type="ECO:0000259" key="4">
    <source>
        <dbReference type="PROSITE" id="PS50043"/>
    </source>
</evidence>
<proteinExistence type="predicted"/>
<dbReference type="PROSITE" id="PS50043">
    <property type="entry name" value="HTH_LUXR_2"/>
    <property type="match status" value="1"/>
</dbReference>
<evidence type="ECO:0000313" key="9">
    <source>
        <dbReference type="Proteomes" id="UP000322315"/>
    </source>
</evidence>
<dbReference type="OrthoDB" id="9797341at2"/>
<accession>A0A5M7AXV6</accession>
<gene>
    <name evidence="6" type="ORF">F2B50_14175</name>
    <name evidence="7" type="ORF">FPF71_14175</name>
</gene>
<feature type="modified residue" description="4-aspartylphosphate" evidence="3">
    <location>
        <position position="56"/>
    </location>
</feature>
<evidence type="ECO:0000313" key="7">
    <source>
        <dbReference type="EMBL" id="TSJ73446.1"/>
    </source>
</evidence>
<dbReference type="GO" id="GO:0003677">
    <property type="term" value="F:DNA binding"/>
    <property type="evidence" value="ECO:0007669"/>
    <property type="project" value="UniProtKB-KW"/>
</dbReference>
<dbReference type="InterPro" id="IPR058245">
    <property type="entry name" value="NreC/VraR/RcsB-like_REC"/>
</dbReference>
<dbReference type="GO" id="GO:0006355">
    <property type="term" value="P:regulation of DNA-templated transcription"/>
    <property type="evidence" value="ECO:0007669"/>
    <property type="project" value="InterPro"/>
</dbReference>
<dbReference type="PROSITE" id="PS50110">
    <property type="entry name" value="RESPONSE_REGULATORY"/>
    <property type="match status" value="1"/>
</dbReference>
<dbReference type="InterPro" id="IPR039420">
    <property type="entry name" value="WalR-like"/>
</dbReference>
<evidence type="ECO:0000256" key="3">
    <source>
        <dbReference type="PROSITE-ProRule" id="PRU00169"/>
    </source>
</evidence>
<dbReference type="InterPro" id="IPR000792">
    <property type="entry name" value="Tscrpt_reg_LuxR_C"/>
</dbReference>
<feature type="domain" description="Response regulatory" evidence="5">
    <location>
        <begin position="3"/>
        <end position="121"/>
    </location>
</feature>
<dbReference type="EMBL" id="VWRS01000009">
    <property type="protein sequence ID" value="KAA5822296.1"/>
    <property type="molecule type" value="Genomic_DNA"/>
</dbReference>
<evidence type="ECO:0000313" key="6">
    <source>
        <dbReference type="EMBL" id="KAA5822296.1"/>
    </source>
</evidence>
<comment type="caution">
    <text evidence="6">The sequence shown here is derived from an EMBL/GenBank/DDBJ whole genome shotgun (WGS) entry which is preliminary data.</text>
</comment>
<dbReference type="GO" id="GO:0000160">
    <property type="term" value="P:phosphorelay signal transduction system"/>
    <property type="evidence" value="ECO:0007669"/>
    <property type="project" value="InterPro"/>
</dbReference>
<dbReference type="Gene3D" id="1.10.10.10">
    <property type="entry name" value="Winged helix-like DNA-binding domain superfamily/Winged helix DNA-binding domain"/>
    <property type="match status" value="1"/>
</dbReference>
<protein>
    <submittedName>
        <fullName evidence="6">Response regulator transcription factor</fullName>
    </submittedName>
</protein>
<feature type="domain" description="HTH luxR-type" evidence="4">
    <location>
        <begin position="142"/>
        <end position="207"/>
    </location>
</feature>
<dbReference type="CDD" id="cd17535">
    <property type="entry name" value="REC_NarL-like"/>
    <property type="match status" value="1"/>
</dbReference>
<dbReference type="Proteomes" id="UP000322315">
    <property type="component" value="Unassembled WGS sequence"/>
</dbReference>
<dbReference type="Gene3D" id="3.40.50.2300">
    <property type="match status" value="1"/>
</dbReference>
<dbReference type="SUPFAM" id="SSF46894">
    <property type="entry name" value="C-terminal effector domain of the bipartite response regulators"/>
    <property type="match status" value="1"/>
</dbReference>
<reference evidence="7 8" key="2">
    <citation type="submission" date="2019-07" db="EMBL/GenBank/DDBJ databases">
        <title>Algibacter marinivivus sp. nov., isolated from the surface of a marine red alga.</title>
        <authorList>
            <person name="Zhong X."/>
            <person name="Xu W."/>
            <person name="Zhang Y."/>
            <person name="Zhang Q."/>
            <person name="Du Z."/>
        </authorList>
    </citation>
    <scope>NUCLEOTIDE SEQUENCE [LARGE SCALE GENOMIC DNA]</scope>
    <source>
        <strain evidence="7 8">RU-4-M-4</strain>
    </source>
</reference>
<dbReference type="Pfam" id="PF00072">
    <property type="entry name" value="Response_reg"/>
    <property type="match status" value="1"/>
</dbReference>
<evidence type="ECO:0000256" key="2">
    <source>
        <dbReference type="ARBA" id="ARBA00023125"/>
    </source>
</evidence>
<dbReference type="CDD" id="cd06170">
    <property type="entry name" value="LuxR_C_like"/>
    <property type="match status" value="1"/>
</dbReference>
<organism evidence="6 9">
    <name type="scientific">Algibacter amylolyticus</name>
    <dbReference type="NCBI Taxonomy" id="1608400"/>
    <lineage>
        <taxon>Bacteria</taxon>
        <taxon>Pseudomonadati</taxon>
        <taxon>Bacteroidota</taxon>
        <taxon>Flavobacteriia</taxon>
        <taxon>Flavobacteriales</taxon>
        <taxon>Flavobacteriaceae</taxon>
        <taxon>Algibacter</taxon>
    </lineage>
</organism>
<evidence type="ECO:0000259" key="5">
    <source>
        <dbReference type="PROSITE" id="PS50110"/>
    </source>
</evidence>
<keyword evidence="8" id="KW-1185">Reference proteome</keyword>
<dbReference type="SMART" id="SM00421">
    <property type="entry name" value="HTH_LUXR"/>
    <property type="match status" value="1"/>
</dbReference>
<dbReference type="Pfam" id="PF00196">
    <property type="entry name" value="GerE"/>
    <property type="match status" value="1"/>
</dbReference>
<keyword evidence="2" id="KW-0238">DNA-binding</keyword>
<dbReference type="SMART" id="SM00448">
    <property type="entry name" value="REC"/>
    <property type="match status" value="1"/>
</dbReference>
<name>A0A5M7AXV6_9FLAO</name>
<dbReference type="RefSeq" id="WP_144117438.1">
    <property type="nucleotide sequence ID" value="NZ_JACHGE010000007.1"/>
</dbReference>
<reference evidence="6" key="3">
    <citation type="submission" date="2019-09" db="EMBL/GenBank/DDBJ databases">
        <authorList>
            <person name="Zhang D.-C."/>
        </authorList>
    </citation>
    <scope>NUCLEOTIDE SEQUENCE</scope>
    <source>
        <strain evidence="6">RU-4-M-4</strain>
    </source>
</reference>
<dbReference type="InterPro" id="IPR016032">
    <property type="entry name" value="Sig_transdc_resp-reg_C-effctor"/>
</dbReference>
<keyword evidence="1 3" id="KW-0597">Phosphoprotein</keyword>
<reference evidence="6 9" key="1">
    <citation type="journal article" date="2015" name="Int. J. Syst. Evol. Microbiol.">
        <title>Algibacter amylolyticus sp. nov., isolated from intertidal sediment.</title>
        <authorList>
            <person name="Zhang D.C."/>
            <person name="Wu J."/>
            <person name="Neuner K."/>
            <person name="Yao J."/>
            <person name="Margesin R."/>
        </authorList>
    </citation>
    <scope>NUCLEOTIDE SEQUENCE [LARGE SCALE GENOMIC DNA]</scope>
    <source>
        <strain evidence="6 9">RU-4-M-4</strain>
    </source>
</reference>
<dbReference type="PANTHER" id="PTHR43214">
    <property type="entry name" value="TWO-COMPONENT RESPONSE REGULATOR"/>
    <property type="match status" value="1"/>
</dbReference>
<dbReference type="PANTHER" id="PTHR43214:SF43">
    <property type="entry name" value="TWO-COMPONENT RESPONSE REGULATOR"/>
    <property type="match status" value="1"/>
</dbReference>
<evidence type="ECO:0000313" key="8">
    <source>
        <dbReference type="Proteomes" id="UP000315145"/>
    </source>
</evidence>
<dbReference type="EMBL" id="VMBF01000009">
    <property type="protein sequence ID" value="TSJ73446.1"/>
    <property type="molecule type" value="Genomic_DNA"/>
</dbReference>
<dbReference type="AlphaFoldDB" id="A0A5M7AXV6"/>
<dbReference type="Proteomes" id="UP000315145">
    <property type="component" value="Unassembled WGS sequence"/>
</dbReference>
<sequence length="211" mass="24163">MHYVAVVDDFQLLAQAMSTLVNSFKNFQVCYSCNNGKEIIEKLDASLKHPDIILMDVNMPVLNGIQATKYIKDKYPNIKVIAISVENKIKDVLQMLEAGAKSYLLKDIEKSTLEIALTETINKGYYHTEHVSKILVDALHGQEKPMTALKEREMEFLNYACTDKTYKEIADKMFLSPKTIDGYRNTLFNKFNVKNRVGLVLYAIRNQLFNP</sequence>
<evidence type="ECO:0000256" key="1">
    <source>
        <dbReference type="ARBA" id="ARBA00022553"/>
    </source>
</evidence>
<dbReference type="InterPro" id="IPR036388">
    <property type="entry name" value="WH-like_DNA-bd_sf"/>
</dbReference>
<dbReference type="InterPro" id="IPR011006">
    <property type="entry name" value="CheY-like_superfamily"/>
</dbReference>
<dbReference type="InterPro" id="IPR001789">
    <property type="entry name" value="Sig_transdc_resp-reg_receiver"/>
</dbReference>